<feature type="compositionally biased region" description="Acidic residues" evidence="1">
    <location>
        <begin position="33"/>
        <end position="43"/>
    </location>
</feature>
<protein>
    <recommendedName>
        <fullName evidence="2">INO80 complex subunit B-like conserved region domain-containing protein</fullName>
    </recommendedName>
</protein>
<feature type="region of interest" description="Disordered" evidence="1">
    <location>
        <begin position="166"/>
        <end position="226"/>
    </location>
</feature>
<feature type="compositionally biased region" description="Basic residues" evidence="1">
    <location>
        <begin position="70"/>
        <end position="84"/>
    </location>
</feature>
<feature type="compositionally biased region" description="Polar residues" evidence="1">
    <location>
        <begin position="46"/>
        <end position="60"/>
    </location>
</feature>
<dbReference type="Pfam" id="PF04438">
    <property type="entry name" value="zf-HIT"/>
    <property type="match status" value="1"/>
</dbReference>
<dbReference type="InterPro" id="IPR029523">
    <property type="entry name" value="INO80B/Ies2"/>
</dbReference>
<feature type="region of interest" description="Disordered" evidence="1">
    <location>
        <begin position="1"/>
        <end position="98"/>
    </location>
</feature>
<name>A0A7R9AE85_9CRUS</name>
<dbReference type="EMBL" id="LR904165">
    <property type="protein sequence ID" value="CAD7252630.1"/>
    <property type="molecule type" value="Genomic_DNA"/>
</dbReference>
<dbReference type="InterPro" id="IPR006880">
    <property type="entry name" value="INO80B_C"/>
</dbReference>
<dbReference type="InterPro" id="IPR007529">
    <property type="entry name" value="Znf_HIT"/>
</dbReference>
<evidence type="ECO:0000259" key="2">
    <source>
        <dbReference type="SMART" id="SM01406"/>
    </source>
</evidence>
<reference evidence="3" key="1">
    <citation type="submission" date="2020-11" db="EMBL/GenBank/DDBJ databases">
        <authorList>
            <person name="Tran Van P."/>
        </authorList>
    </citation>
    <scope>NUCLEOTIDE SEQUENCE</scope>
</reference>
<dbReference type="Pfam" id="PF04795">
    <property type="entry name" value="PAPA-1"/>
    <property type="match status" value="1"/>
</dbReference>
<evidence type="ECO:0000313" key="4">
    <source>
        <dbReference type="Proteomes" id="UP000677054"/>
    </source>
</evidence>
<sequence>MSESRPNVVSGDGTPMAHDSIIPLESLSSPGEIAEESLMDEDDLTRSSTDFSLASESTVQGDDEFAAPFSKKHKKHKHKKHKKKELPSEDPKGKTPLKLTIKFGGLTVGEKRFRVGQDEVAGTSRGKGSRKKVDIEEEEWLNAIEAGKLDEVDSELRSMKDKRFMTARQRALHERKTEGPPPGEDSSTMGSFPEKEMTEEMVQKRAQQAERRRKQEHEKKERTKMETVERLLRKRDSKTVRAIKGSKDKSKFQGPIMTYRSSVHDGASITMPKNMAFPLKPQCPKSAPEARLCGVPGCTNPRKYACSKTGISLCGLECYKKNLLLYKPSESVLVA</sequence>
<gene>
    <name evidence="3" type="ORF">DSTB1V02_LOCUS12388</name>
</gene>
<feature type="domain" description="INO80 complex subunit B-like conserved region" evidence="2">
    <location>
        <begin position="200"/>
        <end position="275"/>
    </location>
</feature>
<dbReference type="CDD" id="cd23021">
    <property type="entry name" value="zf-HIT_IN80B"/>
    <property type="match status" value="1"/>
</dbReference>
<proteinExistence type="predicted"/>
<evidence type="ECO:0000256" key="1">
    <source>
        <dbReference type="SAM" id="MobiDB-lite"/>
    </source>
</evidence>
<dbReference type="OrthoDB" id="2021186at2759"/>
<dbReference type="GO" id="GO:0031011">
    <property type="term" value="C:Ino80 complex"/>
    <property type="evidence" value="ECO:0007669"/>
    <property type="project" value="InterPro"/>
</dbReference>
<dbReference type="Proteomes" id="UP000677054">
    <property type="component" value="Unassembled WGS sequence"/>
</dbReference>
<dbReference type="PANTHER" id="PTHR21561:SF12">
    <property type="entry name" value="INO80 COMPLEX SUBUNIT B"/>
    <property type="match status" value="1"/>
</dbReference>
<evidence type="ECO:0000313" key="3">
    <source>
        <dbReference type="EMBL" id="CAD7252630.1"/>
    </source>
</evidence>
<dbReference type="AlphaFoldDB" id="A0A7R9AE85"/>
<accession>A0A7R9AE85</accession>
<keyword evidence="4" id="KW-1185">Reference proteome</keyword>
<dbReference type="GO" id="GO:0006338">
    <property type="term" value="P:chromatin remodeling"/>
    <property type="evidence" value="ECO:0007669"/>
    <property type="project" value="InterPro"/>
</dbReference>
<organism evidence="3">
    <name type="scientific">Darwinula stevensoni</name>
    <dbReference type="NCBI Taxonomy" id="69355"/>
    <lineage>
        <taxon>Eukaryota</taxon>
        <taxon>Metazoa</taxon>
        <taxon>Ecdysozoa</taxon>
        <taxon>Arthropoda</taxon>
        <taxon>Crustacea</taxon>
        <taxon>Oligostraca</taxon>
        <taxon>Ostracoda</taxon>
        <taxon>Podocopa</taxon>
        <taxon>Podocopida</taxon>
        <taxon>Darwinulocopina</taxon>
        <taxon>Darwinuloidea</taxon>
        <taxon>Darwinulidae</taxon>
        <taxon>Darwinula</taxon>
    </lineage>
</organism>
<dbReference type="EMBL" id="CAJPEV010004648">
    <property type="protein sequence ID" value="CAG0902118.1"/>
    <property type="molecule type" value="Genomic_DNA"/>
</dbReference>
<dbReference type="PANTHER" id="PTHR21561">
    <property type="entry name" value="INO80 COMPLEX SUBUNIT B"/>
    <property type="match status" value="1"/>
</dbReference>
<dbReference type="SMART" id="SM01406">
    <property type="entry name" value="PAPA-1"/>
    <property type="match status" value="1"/>
</dbReference>
<feature type="compositionally biased region" description="Basic and acidic residues" evidence="1">
    <location>
        <begin position="193"/>
        <end position="226"/>
    </location>
</feature>